<reference evidence="3" key="2">
    <citation type="submission" date="2015-01" db="EMBL/GenBank/DDBJ databases">
        <title>Evolutionary Origins and Diversification of the Mycorrhizal Mutualists.</title>
        <authorList>
            <consortium name="DOE Joint Genome Institute"/>
            <consortium name="Mycorrhizal Genomics Consortium"/>
            <person name="Kohler A."/>
            <person name="Kuo A."/>
            <person name="Nagy L.G."/>
            <person name="Floudas D."/>
            <person name="Copeland A."/>
            <person name="Barry K.W."/>
            <person name="Cichocki N."/>
            <person name="Veneault-Fourrey C."/>
            <person name="LaButti K."/>
            <person name="Lindquist E.A."/>
            <person name="Lipzen A."/>
            <person name="Lundell T."/>
            <person name="Morin E."/>
            <person name="Murat C."/>
            <person name="Riley R."/>
            <person name="Ohm R."/>
            <person name="Sun H."/>
            <person name="Tunlid A."/>
            <person name="Henrissat B."/>
            <person name="Grigoriev I.V."/>
            <person name="Hibbett D.S."/>
            <person name="Martin F."/>
        </authorList>
    </citation>
    <scope>NUCLEOTIDE SEQUENCE [LARGE SCALE GENOMIC DNA]</scope>
    <source>
        <strain evidence="3">LaAM-08-1</strain>
    </source>
</reference>
<evidence type="ECO:0000313" key="2">
    <source>
        <dbReference type="EMBL" id="KIJ91818.1"/>
    </source>
</evidence>
<evidence type="ECO:0000313" key="3">
    <source>
        <dbReference type="Proteomes" id="UP000054477"/>
    </source>
</evidence>
<reference evidence="2 3" key="1">
    <citation type="submission" date="2014-04" db="EMBL/GenBank/DDBJ databases">
        <authorList>
            <consortium name="DOE Joint Genome Institute"/>
            <person name="Kuo A."/>
            <person name="Kohler A."/>
            <person name="Nagy L.G."/>
            <person name="Floudas D."/>
            <person name="Copeland A."/>
            <person name="Barry K.W."/>
            <person name="Cichocki N."/>
            <person name="Veneault-Fourrey C."/>
            <person name="LaButti K."/>
            <person name="Lindquist E.A."/>
            <person name="Lipzen A."/>
            <person name="Lundell T."/>
            <person name="Morin E."/>
            <person name="Murat C."/>
            <person name="Sun H."/>
            <person name="Tunlid A."/>
            <person name="Henrissat B."/>
            <person name="Grigoriev I.V."/>
            <person name="Hibbett D.S."/>
            <person name="Martin F."/>
            <person name="Nordberg H.P."/>
            <person name="Cantor M.N."/>
            <person name="Hua S.X."/>
        </authorList>
    </citation>
    <scope>NUCLEOTIDE SEQUENCE [LARGE SCALE GENOMIC DNA]</scope>
    <source>
        <strain evidence="2 3">LaAM-08-1</strain>
    </source>
</reference>
<dbReference type="HOGENOM" id="CLU_2705212_0_0_1"/>
<accession>A0A0C9WTV4</accession>
<dbReference type="EMBL" id="KN838964">
    <property type="protein sequence ID" value="KIJ91818.1"/>
    <property type="molecule type" value="Genomic_DNA"/>
</dbReference>
<evidence type="ECO:0000256" key="1">
    <source>
        <dbReference type="SAM" id="SignalP"/>
    </source>
</evidence>
<feature type="signal peptide" evidence="1">
    <location>
        <begin position="1"/>
        <end position="23"/>
    </location>
</feature>
<dbReference type="Proteomes" id="UP000054477">
    <property type="component" value="Unassembled WGS sequence"/>
</dbReference>
<protein>
    <recommendedName>
        <fullName evidence="4">Secreted protein</fullName>
    </recommendedName>
</protein>
<feature type="chain" id="PRO_5002216286" description="Secreted protein" evidence="1">
    <location>
        <begin position="24"/>
        <end position="73"/>
    </location>
</feature>
<keyword evidence="1" id="KW-0732">Signal</keyword>
<name>A0A0C9WTV4_9AGAR</name>
<organism evidence="2 3">
    <name type="scientific">Laccaria amethystina LaAM-08-1</name>
    <dbReference type="NCBI Taxonomy" id="1095629"/>
    <lineage>
        <taxon>Eukaryota</taxon>
        <taxon>Fungi</taxon>
        <taxon>Dikarya</taxon>
        <taxon>Basidiomycota</taxon>
        <taxon>Agaricomycotina</taxon>
        <taxon>Agaricomycetes</taxon>
        <taxon>Agaricomycetidae</taxon>
        <taxon>Agaricales</taxon>
        <taxon>Agaricineae</taxon>
        <taxon>Hydnangiaceae</taxon>
        <taxon>Laccaria</taxon>
    </lineage>
</organism>
<gene>
    <name evidence="2" type="ORF">K443DRAFT_468575</name>
</gene>
<sequence>MHITTRTFALQFGYLLFCKTAVAVPCCSELHRSWPSDYRLRARSSMTLGCPVKFTIFLGESWGDKAANISNKL</sequence>
<keyword evidence="3" id="KW-1185">Reference proteome</keyword>
<evidence type="ECO:0008006" key="4">
    <source>
        <dbReference type="Google" id="ProtNLM"/>
    </source>
</evidence>
<proteinExistence type="predicted"/>
<dbReference type="AlphaFoldDB" id="A0A0C9WTV4"/>